<evidence type="ECO:0000313" key="5">
    <source>
        <dbReference type="Proteomes" id="UP001420932"/>
    </source>
</evidence>
<evidence type="ECO:0000313" key="4">
    <source>
        <dbReference type="EMBL" id="KAK9114461.1"/>
    </source>
</evidence>
<dbReference type="InterPro" id="IPR046960">
    <property type="entry name" value="PPR_At4g14850-like_plant"/>
</dbReference>
<accession>A0AAP0NS46</accession>
<keyword evidence="1" id="KW-0677">Repeat</keyword>
<dbReference type="GO" id="GO:0003723">
    <property type="term" value="F:RNA binding"/>
    <property type="evidence" value="ECO:0007669"/>
    <property type="project" value="InterPro"/>
</dbReference>
<comment type="caution">
    <text evidence="4">The sequence shown here is derived from an EMBL/GenBank/DDBJ whole genome shotgun (WGS) entry which is preliminary data.</text>
</comment>
<dbReference type="AlphaFoldDB" id="A0AAP0NS46"/>
<keyword evidence="5" id="KW-1185">Reference proteome</keyword>
<name>A0AAP0NS46_9MAGN</name>
<dbReference type="Proteomes" id="UP001420932">
    <property type="component" value="Unassembled WGS sequence"/>
</dbReference>
<dbReference type="InterPro" id="IPR032867">
    <property type="entry name" value="DYW_dom"/>
</dbReference>
<dbReference type="GO" id="GO:0009451">
    <property type="term" value="P:RNA modification"/>
    <property type="evidence" value="ECO:0007669"/>
    <property type="project" value="InterPro"/>
</dbReference>
<dbReference type="PROSITE" id="PS51375">
    <property type="entry name" value="PPR"/>
    <property type="match status" value="3"/>
</dbReference>
<evidence type="ECO:0000259" key="3">
    <source>
        <dbReference type="Pfam" id="PF14432"/>
    </source>
</evidence>
<evidence type="ECO:0000256" key="1">
    <source>
        <dbReference type="ARBA" id="ARBA00022737"/>
    </source>
</evidence>
<dbReference type="InterPro" id="IPR002885">
    <property type="entry name" value="PPR_rpt"/>
</dbReference>
<dbReference type="Pfam" id="PF01535">
    <property type="entry name" value="PPR"/>
    <property type="match status" value="2"/>
</dbReference>
<dbReference type="Gene3D" id="1.25.40.10">
    <property type="entry name" value="Tetratricopeptide repeat domain"/>
    <property type="match status" value="3"/>
</dbReference>
<dbReference type="EMBL" id="JBBNAF010000009">
    <property type="protein sequence ID" value="KAK9114461.1"/>
    <property type="molecule type" value="Genomic_DNA"/>
</dbReference>
<dbReference type="PANTHER" id="PTHR47926">
    <property type="entry name" value="PENTATRICOPEPTIDE REPEAT-CONTAINING PROTEIN"/>
    <property type="match status" value="1"/>
</dbReference>
<dbReference type="FunFam" id="1.25.40.10:FF:000366">
    <property type="entry name" value="Pentatricopeptide (PPR) repeat-containing protein"/>
    <property type="match status" value="1"/>
</dbReference>
<protein>
    <recommendedName>
        <fullName evidence="3">DYW domain-containing protein</fullName>
    </recommendedName>
</protein>
<dbReference type="Pfam" id="PF20431">
    <property type="entry name" value="E_motif"/>
    <property type="match status" value="1"/>
</dbReference>
<sequence>MSFAQLSPPPPLSLSTKQTPLSLLTLCTHLQEANQVHAHMIKSSQISHTYSASRLAEFYAVSDRGSLECAEKLLGSVHEPYTFIWNIVLRGNIKHKRPFNAFQLFDQMLNNSVPPDHFTFTFLLKACTQLSDPERIGKQVHCQIIKYGHERNVYVETKLIHFYAVCGLLVDAHKVFDESTDLGVVAWNTMLECYADNRDGESLHLLFDRMPVRDVVSWNTMISFYVQVGRIKEAMEMFRRMQGSGEKPNVVTLVSVLSAVSQSGALAQGKWIHSYIKRNGLDLDENLGSAMINMYAKCGCLEGAIEVFDETKNKRSVDTWNAMISGLSTNGQSRKAVELFGEMESAGVKPNAITFSCVLNACSHGGLVEEGTVCFKKMIEVYEIKPDIAHYGCMVDLFGRVGLFEKAKEILKTMPMQPDAVMWRALTSACRIYKNTEMGEQAGLQLMEHAPDDHTSYVLLSNIYAIYSKWDRVHKVRKMMWERGVKKPPGSSSIELGGIVHEFVVGDATHVRKKEIYMMLDEMGERLKLAGYEPDTNEVLLDIDEEEIKHTSLAHHSEKLAVAFGFISTIPRTTIRVVKNLRVCNDCHSSMKLLSKIYSRDIIVRDSNRFHHFREGLCSCMDFW</sequence>
<evidence type="ECO:0000256" key="2">
    <source>
        <dbReference type="PROSITE-ProRule" id="PRU00708"/>
    </source>
</evidence>
<proteinExistence type="predicted"/>
<dbReference type="FunFam" id="1.25.40.10:FF:000470">
    <property type="entry name" value="Pentatricopeptide repeat-containing protein At5g66520"/>
    <property type="match status" value="1"/>
</dbReference>
<dbReference type="NCBIfam" id="TIGR00756">
    <property type="entry name" value="PPR"/>
    <property type="match status" value="5"/>
</dbReference>
<feature type="repeat" description="PPR" evidence="2">
    <location>
        <begin position="214"/>
        <end position="248"/>
    </location>
</feature>
<dbReference type="PANTHER" id="PTHR47926:SF384">
    <property type="entry name" value="DYW DOMAIN-CONTAINING PROTEIN"/>
    <property type="match status" value="1"/>
</dbReference>
<gene>
    <name evidence="4" type="ORF">Syun_021258</name>
</gene>
<dbReference type="GO" id="GO:0008270">
    <property type="term" value="F:zinc ion binding"/>
    <property type="evidence" value="ECO:0007669"/>
    <property type="project" value="InterPro"/>
</dbReference>
<feature type="repeat" description="PPR" evidence="2">
    <location>
        <begin position="81"/>
        <end position="115"/>
    </location>
</feature>
<dbReference type="Pfam" id="PF14432">
    <property type="entry name" value="DYW_deaminase"/>
    <property type="match status" value="1"/>
</dbReference>
<reference evidence="4 5" key="1">
    <citation type="submission" date="2024-01" db="EMBL/GenBank/DDBJ databases">
        <title>Genome assemblies of Stephania.</title>
        <authorList>
            <person name="Yang L."/>
        </authorList>
    </citation>
    <scope>NUCLEOTIDE SEQUENCE [LARGE SCALE GENOMIC DNA]</scope>
    <source>
        <strain evidence="4">YNDBR</strain>
        <tissue evidence="4">Leaf</tissue>
    </source>
</reference>
<dbReference type="Pfam" id="PF13041">
    <property type="entry name" value="PPR_2"/>
    <property type="match status" value="3"/>
</dbReference>
<dbReference type="InterPro" id="IPR046848">
    <property type="entry name" value="E_motif"/>
</dbReference>
<dbReference type="InterPro" id="IPR011990">
    <property type="entry name" value="TPR-like_helical_dom_sf"/>
</dbReference>
<feature type="repeat" description="PPR" evidence="2">
    <location>
        <begin position="316"/>
        <end position="350"/>
    </location>
</feature>
<dbReference type="FunFam" id="1.25.40.10:FF:000031">
    <property type="entry name" value="Pentatricopeptide repeat-containing protein mitochondrial"/>
    <property type="match status" value="1"/>
</dbReference>
<feature type="domain" description="DYW" evidence="3">
    <location>
        <begin position="531"/>
        <end position="624"/>
    </location>
</feature>
<organism evidence="4 5">
    <name type="scientific">Stephania yunnanensis</name>
    <dbReference type="NCBI Taxonomy" id="152371"/>
    <lineage>
        <taxon>Eukaryota</taxon>
        <taxon>Viridiplantae</taxon>
        <taxon>Streptophyta</taxon>
        <taxon>Embryophyta</taxon>
        <taxon>Tracheophyta</taxon>
        <taxon>Spermatophyta</taxon>
        <taxon>Magnoliopsida</taxon>
        <taxon>Ranunculales</taxon>
        <taxon>Menispermaceae</taxon>
        <taxon>Menispermoideae</taxon>
        <taxon>Cissampelideae</taxon>
        <taxon>Stephania</taxon>
    </lineage>
</organism>